<comment type="caution">
    <text evidence="1">The sequence shown here is derived from an EMBL/GenBank/DDBJ whole genome shotgun (WGS) entry which is preliminary data.</text>
</comment>
<organism evidence="1 2">
    <name type="scientific">Rhodopseudomonas rhenobacensis</name>
    <dbReference type="NCBI Taxonomy" id="87461"/>
    <lineage>
        <taxon>Bacteria</taxon>
        <taxon>Pseudomonadati</taxon>
        <taxon>Pseudomonadota</taxon>
        <taxon>Alphaproteobacteria</taxon>
        <taxon>Hyphomicrobiales</taxon>
        <taxon>Nitrobacteraceae</taxon>
        <taxon>Rhodopseudomonas</taxon>
    </lineage>
</organism>
<dbReference type="AlphaFoldDB" id="A0A7W7Z331"/>
<dbReference type="RefSeq" id="WP_184256345.1">
    <property type="nucleotide sequence ID" value="NZ_JACHIH010000007.1"/>
</dbReference>
<dbReference type="Proteomes" id="UP000542353">
    <property type="component" value="Unassembled WGS sequence"/>
</dbReference>
<dbReference type="EMBL" id="JACHIH010000007">
    <property type="protein sequence ID" value="MBB5046963.1"/>
    <property type="molecule type" value="Genomic_DNA"/>
</dbReference>
<reference evidence="1 2" key="1">
    <citation type="submission" date="2020-08" db="EMBL/GenBank/DDBJ databases">
        <title>Genomic Encyclopedia of Type Strains, Phase IV (KMG-IV): sequencing the most valuable type-strain genomes for metagenomic binning, comparative biology and taxonomic classification.</title>
        <authorList>
            <person name="Goeker M."/>
        </authorList>
    </citation>
    <scope>NUCLEOTIDE SEQUENCE [LARGE SCALE GENOMIC DNA]</scope>
    <source>
        <strain evidence="1 2">DSM 12706</strain>
    </source>
</reference>
<evidence type="ECO:0000313" key="2">
    <source>
        <dbReference type="Proteomes" id="UP000542353"/>
    </source>
</evidence>
<protein>
    <submittedName>
        <fullName evidence="1">Uncharacterized protein</fullName>
    </submittedName>
</protein>
<keyword evidence="2" id="KW-1185">Reference proteome</keyword>
<evidence type="ECO:0000313" key="1">
    <source>
        <dbReference type="EMBL" id="MBB5046963.1"/>
    </source>
</evidence>
<gene>
    <name evidence="1" type="ORF">HNR60_001712</name>
</gene>
<sequence length="132" mass="15065">MSTEIARLNELSRTGLYRSDNRPQSRIATPDAAISLDTPRKAKSRLRVAGWRLQNDQLRRPEAAVIAMALLKAVCTAEQKDFDEASGRILAVALLDLHGRGYRLSEAREVMRRLRKRWRTPPPADDEDENRE</sequence>
<name>A0A7W7Z331_9BRAD</name>
<accession>A0A7W7Z331</accession>
<proteinExistence type="predicted"/>